<dbReference type="AlphaFoldDB" id="A0A6A6Z8A7"/>
<gene>
    <name evidence="3 5" type="ORF">BDZ99DRAFT_470273</name>
</gene>
<reference evidence="3 5" key="1">
    <citation type="journal article" date="2020" name="Stud. Mycol.">
        <title>101 Dothideomycetes genomes: a test case for predicting lifestyles and emergence of pathogens.</title>
        <authorList>
            <person name="Haridas S."/>
            <person name="Albert R."/>
            <person name="Binder M."/>
            <person name="Bloem J."/>
            <person name="Labutti K."/>
            <person name="Salamov A."/>
            <person name="Andreopoulos B."/>
            <person name="Baker S."/>
            <person name="Barry K."/>
            <person name="Bills G."/>
            <person name="Bluhm B."/>
            <person name="Cannon C."/>
            <person name="Castanera R."/>
            <person name="Culley D."/>
            <person name="Daum C."/>
            <person name="Ezra D."/>
            <person name="Gonzalez J."/>
            <person name="Henrissat B."/>
            <person name="Kuo A."/>
            <person name="Liang C."/>
            <person name="Lipzen A."/>
            <person name="Lutzoni F."/>
            <person name="Magnuson J."/>
            <person name="Mondo S."/>
            <person name="Nolan M."/>
            <person name="Ohm R."/>
            <person name="Pangilinan J."/>
            <person name="Park H.-J."/>
            <person name="Ramirez L."/>
            <person name="Alfaro M."/>
            <person name="Sun H."/>
            <person name="Tritt A."/>
            <person name="Yoshinaga Y."/>
            <person name="Zwiers L.-H."/>
            <person name="Turgeon B."/>
            <person name="Goodwin S."/>
            <person name="Spatafora J."/>
            <person name="Crous P."/>
            <person name="Grigoriev I."/>
        </authorList>
    </citation>
    <scope>NUCLEOTIDE SEQUENCE</scope>
    <source>
        <strain evidence="3 5">CBS 304.34</strain>
    </source>
</reference>
<feature type="compositionally biased region" description="Polar residues" evidence="1">
    <location>
        <begin position="274"/>
        <end position="299"/>
    </location>
</feature>
<dbReference type="OrthoDB" id="630895at2759"/>
<evidence type="ECO:0000256" key="1">
    <source>
        <dbReference type="SAM" id="MobiDB-lite"/>
    </source>
</evidence>
<name>A0A6A6Z8A7_9PEZI</name>
<feature type="transmembrane region" description="Helical" evidence="2">
    <location>
        <begin position="220"/>
        <end position="243"/>
    </location>
</feature>
<dbReference type="RefSeq" id="XP_033584204.1">
    <property type="nucleotide sequence ID" value="XM_033721621.1"/>
</dbReference>
<dbReference type="Proteomes" id="UP000504636">
    <property type="component" value="Unplaced"/>
</dbReference>
<feature type="transmembrane region" description="Helical" evidence="2">
    <location>
        <begin position="189"/>
        <end position="208"/>
    </location>
</feature>
<keyword evidence="2" id="KW-1133">Transmembrane helix</keyword>
<dbReference type="GeneID" id="54462514"/>
<accession>A0A6A6Z8A7</accession>
<keyword evidence="4" id="KW-1185">Reference proteome</keyword>
<feature type="region of interest" description="Disordered" evidence="1">
    <location>
        <begin position="252"/>
        <end position="330"/>
    </location>
</feature>
<protein>
    <submittedName>
        <fullName evidence="3 5">Uncharacterized protein</fullName>
    </submittedName>
</protein>
<evidence type="ECO:0000313" key="3">
    <source>
        <dbReference type="EMBL" id="KAF2817240.1"/>
    </source>
</evidence>
<keyword evidence="2" id="KW-0472">Membrane</keyword>
<evidence type="ECO:0000313" key="5">
    <source>
        <dbReference type="RefSeq" id="XP_033584204.1"/>
    </source>
</evidence>
<keyword evidence="2" id="KW-0812">Transmembrane</keyword>
<dbReference type="EMBL" id="MU003692">
    <property type="protein sequence ID" value="KAF2817240.1"/>
    <property type="molecule type" value="Genomic_DNA"/>
</dbReference>
<evidence type="ECO:0000313" key="4">
    <source>
        <dbReference type="Proteomes" id="UP000504636"/>
    </source>
</evidence>
<reference evidence="5" key="2">
    <citation type="submission" date="2020-04" db="EMBL/GenBank/DDBJ databases">
        <authorList>
            <consortium name="NCBI Genome Project"/>
        </authorList>
    </citation>
    <scope>NUCLEOTIDE SEQUENCE</scope>
    <source>
        <strain evidence="5">CBS 304.34</strain>
    </source>
</reference>
<sequence>MADTNSPPTREHPSSTHDRVYHKPAWYAVPGKIFLGFITAPYRRTFKLYTWRPLKEIRAADGDRKALCRLVTDWREDKYQELQSVQVAASFCAGASLATLSWNQEQTPHWAAPALWYTSLSCSIWGIITSIQQKSILDDLPDKDLLEEANVPEYDLKRTRRVILRYKKRPGIGHWIMLFFWQFPSMQMSYAWCTFLAGLTVYICTPFIRQQAWGDDSKIAIVYLVVAGVGLITFLFSTCFVYSSEKACEQSTVNSRSNTNEAGIGSFKSPPDNTPFSAADSATTNGQTTTNLSPSQTLRTRGLLIDSSRKGPRSGRQFPSSSSKKETLLM</sequence>
<feature type="compositionally biased region" description="Polar residues" evidence="1">
    <location>
        <begin position="252"/>
        <end position="261"/>
    </location>
</feature>
<evidence type="ECO:0000256" key="2">
    <source>
        <dbReference type="SAM" id="Phobius"/>
    </source>
</evidence>
<reference evidence="5" key="3">
    <citation type="submission" date="2025-04" db="UniProtKB">
        <authorList>
            <consortium name="RefSeq"/>
        </authorList>
    </citation>
    <scope>IDENTIFICATION</scope>
    <source>
        <strain evidence="5">CBS 304.34</strain>
    </source>
</reference>
<proteinExistence type="predicted"/>
<organism evidence="3">
    <name type="scientific">Mytilinidion resinicola</name>
    <dbReference type="NCBI Taxonomy" id="574789"/>
    <lineage>
        <taxon>Eukaryota</taxon>
        <taxon>Fungi</taxon>
        <taxon>Dikarya</taxon>
        <taxon>Ascomycota</taxon>
        <taxon>Pezizomycotina</taxon>
        <taxon>Dothideomycetes</taxon>
        <taxon>Pleosporomycetidae</taxon>
        <taxon>Mytilinidiales</taxon>
        <taxon>Mytilinidiaceae</taxon>
        <taxon>Mytilinidion</taxon>
    </lineage>
</organism>